<dbReference type="RefSeq" id="XP_016886982.1">
    <property type="nucleotide sequence ID" value="XM_017031493.1"/>
</dbReference>
<dbReference type="FunFam" id="2.60.40.60:FF:000017">
    <property type="entry name" value="Cadherin 24"/>
    <property type="match status" value="1"/>
</dbReference>
<dbReference type="Pfam" id="PF01049">
    <property type="entry name" value="CADH_Y-type_LIR"/>
    <property type="match status" value="1"/>
</dbReference>
<feature type="signal peptide" evidence="20">
    <location>
        <begin position="1"/>
        <end position="24"/>
    </location>
</feature>
<reference evidence="22" key="2">
    <citation type="submission" date="2025-08" db="UniProtKB">
        <authorList>
            <consortium name="Ensembl"/>
        </authorList>
    </citation>
    <scope>IDENTIFICATION</scope>
</reference>
<dbReference type="InterPro" id="IPR015919">
    <property type="entry name" value="Cadherin-like_sf"/>
</dbReference>
<evidence type="ECO:0000256" key="3">
    <source>
        <dbReference type="ARBA" id="ARBA00022475"/>
    </source>
</evidence>
<feature type="chain" id="PRO_5018153422" description="Cadherin-20" evidence="20">
    <location>
        <begin position="25"/>
        <end position="793"/>
    </location>
</feature>
<keyword evidence="4" id="KW-0165">Cleavage on pair of basic residues</keyword>
<dbReference type="GO" id="GO:0016477">
    <property type="term" value="P:cell migration"/>
    <property type="evidence" value="ECO:0007669"/>
    <property type="project" value="TreeGrafter"/>
</dbReference>
<evidence type="ECO:0000256" key="19">
    <source>
        <dbReference type="SAM" id="Phobius"/>
    </source>
</evidence>
<name>A0A3P8UP93_CYNSE</name>
<evidence type="ECO:0000313" key="23">
    <source>
        <dbReference type="Proteomes" id="UP000265120"/>
    </source>
</evidence>
<proteinExistence type="predicted"/>
<dbReference type="FunFam" id="2.60.40.60:FF:000014">
    <property type="entry name" value="Cadherin 8"/>
    <property type="match status" value="1"/>
</dbReference>
<dbReference type="SMART" id="SM00112">
    <property type="entry name" value="CA"/>
    <property type="match status" value="5"/>
</dbReference>
<dbReference type="KEGG" id="csem:103377494"/>
<reference evidence="22" key="3">
    <citation type="submission" date="2025-09" db="UniProtKB">
        <authorList>
            <consortium name="Ensembl"/>
        </authorList>
    </citation>
    <scope>IDENTIFICATION</scope>
</reference>
<evidence type="ECO:0000256" key="10">
    <source>
        <dbReference type="ARBA" id="ARBA00022889"/>
    </source>
</evidence>
<keyword evidence="6" id="KW-0479">Metal-binding</keyword>
<comment type="function">
    <text evidence="15">Cadherins are calcium-dependent cell adhesion proteins. They preferentially interact with themselves in a homophilic manner in connecting cells; cadherins may thus contribute to the sorting of heterogeneous cell types.</text>
</comment>
<comment type="subcellular location">
    <subcellularLocation>
        <location evidence="2">Cell junction</location>
        <location evidence="2">Adherens junction</location>
    </subcellularLocation>
    <subcellularLocation>
        <location evidence="1 18">Cell membrane</location>
        <topology evidence="1 18">Single-pass type I membrane protein</topology>
    </subcellularLocation>
</comment>
<evidence type="ECO:0000256" key="17">
    <source>
        <dbReference type="PROSITE-ProRule" id="PRU00043"/>
    </source>
</evidence>
<evidence type="ECO:0000256" key="16">
    <source>
        <dbReference type="ARBA" id="ARBA00040456"/>
    </source>
</evidence>
<dbReference type="GeneTree" id="ENSGT00940000158167"/>
<dbReference type="GO" id="GO:0007156">
    <property type="term" value="P:homophilic cell adhesion via plasma membrane adhesion molecules"/>
    <property type="evidence" value="ECO:0007669"/>
    <property type="project" value="InterPro"/>
</dbReference>
<evidence type="ECO:0000256" key="6">
    <source>
        <dbReference type="ARBA" id="ARBA00022723"/>
    </source>
</evidence>
<dbReference type="GO" id="GO:0044331">
    <property type="term" value="P:cell-cell adhesion mediated by cadherin"/>
    <property type="evidence" value="ECO:0007669"/>
    <property type="project" value="TreeGrafter"/>
</dbReference>
<keyword evidence="13 19" id="KW-0472">Membrane</keyword>
<evidence type="ECO:0000256" key="9">
    <source>
        <dbReference type="ARBA" id="ARBA00022837"/>
    </source>
</evidence>
<reference evidence="22 23" key="1">
    <citation type="journal article" date="2014" name="Nat. Genet.">
        <title>Whole-genome sequence of a flatfish provides insights into ZW sex chromosome evolution and adaptation to a benthic lifestyle.</title>
        <authorList>
            <person name="Chen S."/>
            <person name="Zhang G."/>
            <person name="Shao C."/>
            <person name="Huang Q."/>
            <person name="Liu G."/>
            <person name="Zhang P."/>
            <person name="Song W."/>
            <person name="An N."/>
            <person name="Chalopin D."/>
            <person name="Volff J.N."/>
            <person name="Hong Y."/>
            <person name="Li Q."/>
            <person name="Sha Z."/>
            <person name="Zhou H."/>
            <person name="Xie M."/>
            <person name="Yu Q."/>
            <person name="Liu Y."/>
            <person name="Xiang H."/>
            <person name="Wang N."/>
            <person name="Wu K."/>
            <person name="Yang C."/>
            <person name="Zhou Q."/>
            <person name="Liao X."/>
            <person name="Yang L."/>
            <person name="Hu Q."/>
            <person name="Zhang J."/>
            <person name="Meng L."/>
            <person name="Jin L."/>
            <person name="Tian Y."/>
            <person name="Lian J."/>
            <person name="Yang J."/>
            <person name="Miao G."/>
            <person name="Liu S."/>
            <person name="Liang Z."/>
            <person name="Yan F."/>
            <person name="Li Y."/>
            <person name="Sun B."/>
            <person name="Zhang H."/>
            <person name="Zhang J."/>
            <person name="Zhu Y."/>
            <person name="Du M."/>
            <person name="Zhao Y."/>
            <person name="Schartl M."/>
            <person name="Tang Q."/>
            <person name="Wang J."/>
        </authorList>
    </citation>
    <scope>NUCLEOTIDE SEQUENCE</scope>
</reference>
<evidence type="ECO:0000259" key="21">
    <source>
        <dbReference type="PROSITE" id="PS50268"/>
    </source>
</evidence>
<dbReference type="InterPro" id="IPR027397">
    <property type="entry name" value="Catenin-bd_sf"/>
</dbReference>
<keyword evidence="23" id="KW-1185">Reference proteome</keyword>
<dbReference type="InterPro" id="IPR000233">
    <property type="entry name" value="Cadherin_Y-type_LIR"/>
</dbReference>
<dbReference type="GO" id="GO:0002009">
    <property type="term" value="P:morphogenesis of an epithelium"/>
    <property type="evidence" value="ECO:0007669"/>
    <property type="project" value="UniProtKB-ARBA"/>
</dbReference>
<dbReference type="PANTHER" id="PTHR24027:SF84">
    <property type="entry name" value="CADHERIN-20"/>
    <property type="match status" value="1"/>
</dbReference>
<dbReference type="PROSITE" id="PS50268">
    <property type="entry name" value="CADHERIN_2"/>
    <property type="match status" value="5"/>
</dbReference>
<evidence type="ECO:0000256" key="12">
    <source>
        <dbReference type="ARBA" id="ARBA00022989"/>
    </source>
</evidence>
<dbReference type="Gene3D" id="2.60.40.60">
    <property type="entry name" value="Cadherins"/>
    <property type="match status" value="5"/>
</dbReference>
<keyword evidence="10 18" id="KW-0130">Cell adhesion</keyword>
<dbReference type="Gene3D" id="4.10.900.10">
    <property type="entry name" value="TCF3-CBD (Catenin binding domain)"/>
    <property type="match status" value="1"/>
</dbReference>
<dbReference type="CDD" id="cd11304">
    <property type="entry name" value="Cadherin_repeat"/>
    <property type="match status" value="5"/>
</dbReference>
<dbReference type="GO" id="GO:0034332">
    <property type="term" value="P:adherens junction organization"/>
    <property type="evidence" value="ECO:0007669"/>
    <property type="project" value="TreeGrafter"/>
</dbReference>
<dbReference type="GO" id="GO:0000902">
    <property type="term" value="P:cell morphogenesis"/>
    <property type="evidence" value="ECO:0007669"/>
    <property type="project" value="TreeGrafter"/>
</dbReference>
<dbReference type="InParanoid" id="A0A3P8UP93"/>
<feature type="transmembrane region" description="Helical" evidence="19">
    <location>
        <begin position="608"/>
        <end position="629"/>
    </location>
</feature>
<keyword evidence="14" id="KW-0325">Glycoprotein</keyword>
<dbReference type="GO" id="GO:0016342">
    <property type="term" value="C:catenin complex"/>
    <property type="evidence" value="ECO:0007669"/>
    <property type="project" value="TreeGrafter"/>
</dbReference>
<feature type="domain" description="Cadherin" evidence="21">
    <location>
        <begin position="153"/>
        <end position="261"/>
    </location>
</feature>
<dbReference type="Pfam" id="PF00028">
    <property type="entry name" value="Cadherin"/>
    <property type="match status" value="5"/>
</dbReference>
<keyword evidence="9 17" id="KW-0106">Calcium</keyword>
<evidence type="ECO:0000256" key="13">
    <source>
        <dbReference type="ARBA" id="ARBA00023136"/>
    </source>
</evidence>
<dbReference type="FunFam" id="2.60.40.60:FF:000012">
    <property type="entry name" value="Cadherin 24"/>
    <property type="match status" value="1"/>
</dbReference>
<evidence type="ECO:0000256" key="5">
    <source>
        <dbReference type="ARBA" id="ARBA00022692"/>
    </source>
</evidence>
<dbReference type="GO" id="GO:0008013">
    <property type="term" value="F:beta-catenin binding"/>
    <property type="evidence" value="ECO:0007669"/>
    <property type="project" value="TreeGrafter"/>
</dbReference>
<dbReference type="GO" id="GO:0005912">
    <property type="term" value="C:adherens junction"/>
    <property type="evidence" value="ECO:0007669"/>
    <property type="project" value="UniProtKB-SubCell"/>
</dbReference>
<dbReference type="PRINTS" id="PR00205">
    <property type="entry name" value="CADHERIN"/>
</dbReference>
<dbReference type="AlphaFoldDB" id="A0A3P8UP93"/>
<organism evidence="22 23">
    <name type="scientific">Cynoglossus semilaevis</name>
    <name type="common">Tongue sole</name>
    <dbReference type="NCBI Taxonomy" id="244447"/>
    <lineage>
        <taxon>Eukaryota</taxon>
        <taxon>Metazoa</taxon>
        <taxon>Chordata</taxon>
        <taxon>Craniata</taxon>
        <taxon>Vertebrata</taxon>
        <taxon>Euteleostomi</taxon>
        <taxon>Actinopterygii</taxon>
        <taxon>Neopterygii</taxon>
        <taxon>Teleostei</taxon>
        <taxon>Neoteleostei</taxon>
        <taxon>Acanthomorphata</taxon>
        <taxon>Carangaria</taxon>
        <taxon>Pleuronectiformes</taxon>
        <taxon>Pleuronectoidei</taxon>
        <taxon>Cynoglossidae</taxon>
        <taxon>Cynoglossinae</taxon>
        <taxon>Cynoglossus</taxon>
    </lineage>
</organism>
<dbReference type="Ensembl" id="ENSCSET00000002121.1">
    <property type="protein sequence ID" value="ENSCSEP00000002085.1"/>
    <property type="gene ID" value="ENSCSEG00000001408.1"/>
</dbReference>
<dbReference type="InterPro" id="IPR002126">
    <property type="entry name" value="Cadherin-like_dom"/>
</dbReference>
<keyword evidence="7 20" id="KW-0732">Signal</keyword>
<dbReference type="FunFam" id="4.10.900.10:FF:000001">
    <property type="entry name" value="Cadherin 2"/>
    <property type="match status" value="1"/>
</dbReference>
<feature type="domain" description="Cadherin" evidence="21">
    <location>
        <begin position="377"/>
        <end position="481"/>
    </location>
</feature>
<accession>A0A3P8UP93</accession>
<dbReference type="GeneID" id="103377494"/>
<dbReference type="FunFam" id="2.60.40.60:FF:000009">
    <property type="entry name" value="Cadherin 24"/>
    <property type="match status" value="1"/>
</dbReference>
<keyword evidence="11" id="KW-0965">Cell junction</keyword>
<dbReference type="RefSeq" id="XP_008306551.1">
    <property type="nucleotide sequence ID" value="XM_008308329.2"/>
</dbReference>
<evidence type="ECO:0000256" key="15">
    <source>
        <dbReference type="ARBA" id="ARBA00037319"/>
    </source>
</evidence>
<dbReference type="GO" id="GO:0007043">
    <property type="term" value="P:cell-cell junction assembly"/>
    <property type="evidence" value="ECO:0007669"/>
    <property type="project" value="TreeGrafter"/>
</dbReference>
<dbReference type="GO" id="GO:0005509">
    <property type="term" value="F:calcium ion binding"/>
    <property type="evidence" value="ECO:0007669"/>
    <property type="project" value="UniProtKB-UniRule"/>
</dbReference>
<evidence type="ECO:0000256" key="4">
    <source>
        <dbReference type="ARBA" id="ARBA00022685"/>
    </source>
</evidence>
<evidence type="ECO:0000256" key="18">
    <source>
        <dbReference type="RuleBase" id="RU003318"/>
    </source>
</evidence>
<dbReference type="InterPro" id="IPR039808">
    <property type="entry name" value="Cadherin"/>
</dbReference>
<protein>
    <recommendedName>
        <fullName evidence="16">Cadherin-20</fullName>
    </recommendedName>
</protein>
<evidence type="ECO:0000256" key="11">
    <source>
        <dbReference type="ARBA" id="ARBA00022949"/>
    </source>
</evidence>
<keyword evidence="12 19" id="KW-1133">Transmembrane helix</keyword>
<keyword evidence="8" id="KW-0677">Repeat</keyword>
<evidence type="ECO:0000256" key="1">
    <source>
        <dbReference type="ARBA" id="ARBA00004251"/>
    </source>
</evidence>
<keyword evidence="5 18" id="KW-0812">Transmembrane</keyword>
<dbReference type="OrthoDB" id="6252479at2759"/>
<dbReference type="PANTHER" id="PTHR24027">
    <property type="entry name" value="CADHERIN-23"/>
    <property type="match status" value="1"/>
</dbReference>
<sequence>MKHQLHLLSVVFCTLVLLPHGLLGTPARKEKDDEAGSSVPLQRVKRGWVWNQFFVLEEYTGLEPLYIGKLHSDMDKGDGSIKYILTGEGAGTTFTIDDSTGDIHAIQRLDREVKAQYVLRAQARNRLTDRPLEPESEFIVKIQDINDNEPKFLDGPYIATVPEMSKIGTSVIQVTATDEDDPTYGNSARVVYSILEGQPYFSVDAKTGVVRVSLADMDRETRENYTVLIQAKDMGGQMGGLAGTTTVSIMLSDVNDNPPMFEQRLYQMSIPESAPVGSVVGRIWAKDKDVGLNAEMKYSIIDGDGRDTFDISTDPTNVFGLILVKRPLNFEKKLSYTLKVQGANTHLDPAFHSNGPFKDVTIVHVSVEDVDEPPVFDLPSYYVELPEDADIGRLVKTVSARDPDAANNTVRYYIEGSTDPKKYFYIDITSGSLMTVRPLDREQVGWHNITVLAMEMYNQRQIASVAVTIKVLDVNDNPPELTPFLEAYVCENARPGQLIQTVAAVDPDEPLGGHRFYYSLAPEAINNPNFTLRDNQDNTAWILTRRGDWSQQDQSIFYLPIFISDSEQPVQTSTSTLTIQVCSCDHEGNVMSCNPDAYVQPVSLSRGALIAILACIFVLLVMVLLMLFLRSQRKKPYLCDEEENVHENIVRYDDEGGGEEDTEAFDIAAMWNPHEVHRPLGKMRQDMIPEIESLSRHVPQPCVVGVGSGDGNVHGYVLSKLLEADMDPCAPPYDSLQTYAYEGEGSVAESLSSLQSGASNNDHDYDYLNDWGPRFKKLAEMYGVLETNTSPMW</sequence>
<evidence type="ECO:0000256" key="2">
    <source>
        <dbReference type="ARBA" id="ARBA00004536"/>
    </source>
</evidence>
<feature type="domain" description="Cadherin" evidence="21">
    <location>
        <begin position="262"/>
        <end position="376"/>
    </location>
</feature>
<dbReference type="InterPro" id="IPR020894">
    <property type="entry name" value="Cadherin_CS"/>
</dbReference>
<evidence type="ECO:0000256" key="8">
    <source>
        <dbReference type="ARBA" id="ARBA00022737"/>
    </source>
</evidence>
<dbReference type="GO" id="GO:0016339">
    <property type="term" value="P:calcium-dependent cell-cell adhesion via plasma membrane cell adhesion molecules"/>
    <property type="evidence" value="ECO:0007669"/>
    <property type="project" value="TreeGrafter"/>
</dbReference>
<feature type="domain" description="Cadherin" evidence="21">
    <location>
        <begin position="72"/>
        <end position="152"/>
    </location>
</feature>
<evidence type="ECO:0000256" key="7">
    <source>
        <dbReference type="ARBA" id="ARBA00022729"/>
    </source>
</evidence>
<dbReference type="FunFam" id="2.60.40.60:FF:000008">
    <property type="entry name" value="Cadherin 24"/>
    <property type="match status" value="1"/>
</dbReference>
<dbReference type="PROSITE" id="PS00232">
    <property type="entry name" value="CADHERIN_1"/>
    <property type="match status" value="2"/>
</dbReference>
<evidence type="ECO:0000313" key="22">
    <source>
        <dbReference type="Ensembl" id="ENSCSEP00000002085.1"/>
    </source>
</evidence>
<evidence type="ECO:0000256" key="14">
    <source>
        <dbReference type="ARBA" id="ARBA00023180"/>
    </source>
</evidence>
<dbReference type="OMA" id="MSLYFCG"/>
<evidence type="ECO:0000256" key="20">
    <source>
        <dbReference type="SAM" id="SignalP"/>
    </source>
</evidence>
<keyword evidence="3" id="KW-1003">Cell membrane</keyword>
<feature type="domain" description="Cadherin" evidence="21">
    <location>
        <begin position="481"/>
        <end position="597"/>
    </location>
</feature>
<dbReference type="Proteomes" id="UP000265120">
    <property type="component" value="Chromosome 3"/>
</dbReference>
<dbReference type="SUPFAM" id="SSF49313">
    <property type="entry name" value="Cadherin-like"/>
    <property type="match status" value="5"/>
</dbReference>
<dbReference type="GO" id="GO:0045296">
    <property type="term" value="F:cadherin binding"/>
    <property type="evidence" value="ECO:0007669"/>
    <property type="project" value="TreeGrafter"/>
</dbReference>